<dbReference type="EMBL" id="FNUZ01000005">
    <property type="protein sequence ID" value="SEG47827.1"/>
    <property type="molecule type" value="Genomic_DNA"/>
</dbReference>
<dbReference type="SUPFAM" id="SSF53850">
    <property type="entry name" value="Periplasmic binding protein-like II"/>
    <property type="match status" value="1"/>
</dbReference>
<dbReference type="SUPFAM" id="SSF46785">
    <property type="entry name" value="Winged helix' DNA-binding domain"/>
    <property type="match status" value="1"/>
</dbReference>
<dbReference type="FunFam" id="1.10.10.10:FF:000001">
    <property type="entry name" value="LysR family transcriptional regulator"/>
    <property type="match status" value="1"/>
</dbReference>
<feature type="domain" description="HTH lysR-type" evidence="5">
    <location>
        <begin position="12"/>
        <end position="69"/>
    </location>
</feature>
<evidence type="ECO:0000313" key="6">
    <source>
        <dbReference type="EMBL" id="SEG47827.1"/>
    </source>
</evidence>
<proteinExistence type="inferred from homology"/>
<keyword evidence="7" id="KW-1185">Reference proteome</keyword>
<dbReference type="InterPro" id="IPR036390">
    <property type="entry name" value="WH_DNA-bd_sf"/>
</dbReference>
<evidence type="ECO:0000256" key="1">
    <source>
        <dbReference type="ARBA" id="ARBA00009437"/>
    </source>
</evidence>
<evidence type="ECO:0000256" key="4">
    <source>
        <dbReference type="ARBA" id="ARBA00023163"/>
    </source>
</evidence>
<dbReference type="PANTHER" id="PTHR30537:SF3">
    <property type="entry name" value="TRANSCRIPTIONAL REGULATORY PROTEIN"/>
    <property type="match status" value="1"/>
</dbReference>
<dbReference type="GO" id="GO:0043565">
    <property type="term" value="F:sequence-specific DNA binding"/>
    <property type="evidence" value="ECO:0007669"/>
    <property type="project" value="TreeGrafter"/>
</dbReference>
<evidence type="ECO:0000256" key="2">
    <source>
        <dbReference type="ARBA" id="ARBA00023015"/>
    </source>
</evidence>
<dbReference type="PRINTS" id="PR00039">
    <property type="entry name" value="HTHLYSR"/>
</dbReference>
<dbReference type="Proteomes" id="UP000236752">
    <property type="component" value="Unassembled WGS sequence"/>
</dbReference>
<dbReference type="PANTHER" id="PTHR30537">
    <property type="entry name" value="HTH-TYPE TRANSCRIPTIONAL REGULATOR"/>
    <property type="match status" value="1"/>
</dbReference>
<dbReference type="InterPro" id="IPR005119">
    <property type="entry name" value="LysR_subst-bd"/>
</dbReference>
<dbReference type="InterPro" id="IPR036388">
    <property type="entry name" value="WH-like_DNA-bd_sf"/>
</dbReference>
<dbReference type="Pfam" id="PF00126">
    <property type="entry name" value="HTH_1"/>
    <property type="match status" value="1"/>
</dbReference>
<dbReference type="AlphaFoldDB" id="A0A1H6AIB4"/>
<name>A0A1H6AIB4_9RHOB</name>
<evidence type="ECO:0000313" key="7">
    <source>
        <dbReference type="Proteomes" id="UP000236752"/>
    </source>
</evidence>
<keyword evidence="3" id="KW-0238">DNA-binding</keyword>
<evidence type="ECO:0000259" key="5">
    <source>
        <dbReference type="PROSITE" id="PS50931"/>
    </source>
</evidence>
<comment type="similarity">
    <text evidence="1">Belongs to the LysR transcriptional regulatory family.</text>
</comment>
<dbReference type="InterPro" id="IPR058163">
    <property type="entry name" value="LysR-type_TF_proteobact-type"/>
</dbReference>
<accession>A0A1H6AIB4</accession>
<dbReference type="InterPro" id="IPR000847">
    <property type="entry name" value="LysR_HTH_N"/>
</dbReference>
<organism evidence="6 7">
    <name type="scientific">Thalassococcus halodurans</name>
    <dbReference type="NCBI Taxonomy" id="373675"/>
    <lineage>
        <taxon>Bacteria</taxon>
        <taxon>Pseudomonadati</taxon>
        <taxon>Pseudomonadota</taxon>
        <taxon>Alphaproteobacteria</taxon>
        <taxon>Rhodobacterales</taxon>
        <taxon>Roseobacteraceae</taxon>
        <taxon>Thalassococcus</taxon>
    </lineage>
</organism>
<protein>
    <submittedName>
        <fullName evidence="6">Transcriptional regulator, LysR family</fullName>
    </submittedName>
</protein>
<reference evidence="6 7" key="1">
    <citation type="submission" date="2016-10" db="EMBL/GenBank/DDBJ databases">
        <authorList>
            <person name="de Groot N.N."/>
        </authorList>
    </citation>
    <scope>NUCLEOTIDE SEQUENCE [LARGE SCALE GENOMIC DNA]</scope>
    <source>
        <strain evidence="6 7">DSM 26915</strain>
    </source>
</reference>
<dbReference type="Gene3D" id="3.40.190.290">
    <property type="match status" value="1"/>
</dbReference>
<evidence type="ECO:0000256" key="3">
    <source>
        <dbReference type="ARBA" id="ARBA00023125"/>
    </source>
</evidence>
<dbReference type="GO" id="GO:0003700">
    <property type="term" value="F:DNA-binding transcription factor activity"/>
    <property type="evidence" value="ECO:0007669"/>
    <property type="project" value="InterPro"/>
</dbReference>
<dbReference type="Gene3D" id="1.10.10.10">
    <property type="entry name" value="Winged helix-like DNA-binding domain superfamily/Winged helix DNA-binding domain"/>
    <property type="match status" value="1"/>
</dbReference>
<keyword evidence="4" id="KW-0804">Transcription</keyword>
<keyword evidence="2" id="KW-0805">Transcription regulation</keyword>
<dbReference type="Pfam" id="PF03466">
    <property type="entry name" value="LysR_substrate"/>
    <property type="match status" value="1"/>
</dbReference>
<gene>
    <name evidence="6" type="ORF">SAMN04488045_2935</name>
</gene>
<dbReference type="PROSITE" id="PS50931">
    <property type="entry name" value="HTH_LYSR"/>
    <property type="match status" value="1"/>
</dbReference>
<dbReference type="GO" id="GO:0006351">
    <property type="term" value="P:DNA-templated transcription"/>
    <property type="evidence" value="ECO:0007669"/>
    <property type="project" value="TreeGrafter"/>
</dbReference>
<sequence length="304" mass="33509">MRICMNWSAIRFDWNCARAFLVTAETGSFSAAARELDVAQPTIGRQVAALEEELDIILFERLGRGLALTAAGKMLLTHIRAMGDAAFRTSITAAGQVQSVGGKVSVSVTDMMAAVVMPELVTRLRMIAPQIEIEVISSNDISDLQRREADIAVRHVRPEQPELIARKLRDSEACLYASIDYLERVGRPETPEDVLNLDFVAMGTAEQLAPFLERMGIPAGVPKVSLQSDSGLVCWELAKRGQGVVPMISDLADQSPEMENILPELKPIIVPYWLVTHSELHSAKRIRIVFDFLAEALSQPRFGI</sequence>